<reference evidence="3" key="2">
    <citation type="submission" date="2020-09" db="EMBL/GenBank/DDBJ databases">
        <authorList>
            <person name="Sun Q."/>
            <person name="Kim S."/>
        </authorList>
    </citation>
    <scope>NUCLEOTIDE SEQUENCE</scope>
    <source>
        <strain evidence="3">KCTC 12988</strain>
    </source>
</reference>
<evidence type="ECO:0000313" key="3">
    <source>
        <dbReference type="EMBL" id="GHC51178.1"/>
    </source>
</evidence>
<feature type="compositionally biased region" description="Basic and acidic residues" evidence="1">
    <location>
        <begin position="1"/>
        <end position="10"/>
    </location>
</feature>
<name>A0A918WKG2_9BACT</name>
<feature type="region of interest" description="Disordered" evidence="1">
    <location>
        <begin position="1"/>
        <end position="26"/>
    </location>
</feature>
<reference evidence="3" key="1">
    <citation type="journal article" date="2014" name="Int. J. Syst. Evol. Microbiol.">
        <title>Complete genome sequence of Corynebacterium casei LMG S-19264T (=DSM 44701T), isolated from a smear-ripened cheese.</title>
        <authorList>
            <consortium name="US DOE Joint Genome Institute (JGI-PGF)"/>
            <person name="Walter F."/>
            <person name="Albersmeier A."/>
            <person name="Kalinowski J."/>
            <person name="Ruckert C."/>
        </authorList>
    </citation>
    <scope>NUCLEOTIDE SEQUENCE</scope>
    <source>
        <strain evidence="3">KCTC 12988</strain>
    </source>
</reference>
<protein>
    <submittedName>
        <fullName evidence="3">Uncharacterized protein</fullName>
    </submittedName>
</protein>
<evidence type="ECO:0000256" key="1">
    <source>
        <dbReference type="SAM" id="MobiDB-lite"/>
    </source>
</evidence>
<dbReference type="AlphaFoldDB" id="A0A918WKG2"/>
<dbReference type="RefSeq" id="WP_189569474.1">
    <property type="nucleotide sequence ID" value="NZ_BMXI01000006.1"/>
</dbReference>
<accession>A0A918WKG2</accession>
<gene>
    <name evidence="3" type="ORF">GCM10007100_16690</name>
</gene>
<keyword evidence="2" id="KW-1133">Transmembrane helix</keyword>
<evidence type="ECO:0000256" key="2">
    <source>
        <dbReference type="SAM" id="Phobius"/>
    </source>
</evidence>
<keyword evidence="4" id="KW-1185">Reference proteome</keyword>
<proteinExistence type="predicted"/>
<dbReference type="Proteomes" id="UP000644507">
    <property type="component" value="Unassembled WGS sequence"/>
</dbReference>
<feature type="transmembrane region" description="Helical" evidence="2">
    <location>
        <begin position="33"/>
        <end position="54"/>
    </location>
</feature>
<keyword evidence="2" id="KW-0472">Membrane</keyword>
<comment type="caution">
    <text evidence="3">The sequence shown here is derived from an EMBL/GenBank/DDBJ whole genome shotgun (WGS) entry which is preliminary data.</text>
</comment>
<sequence length="351" mass="39820">MTEPAPEKVARPQAPQEDLPERVGGSPSKLKKLPFIVLGVIFVALIPAVFKILLPGRKATDADQKVAREGLTFAERQDNAYRSSGWIPEAEEVLQKFVAAESIEERAALTIRGKQNESEMAAIYQDFDEIEHRTPVSVFSPVSLGDQDTKRGIFLMTYSRPEQFAIRNFFRPIPPLRVKYGLEEPNGLLLTEASVNNFVDESVKVMAFFRKTPDGLKLDWQTYAQTKYRLLNRFIANPEPRKRGIFRVFVQEDVDLDGRDVAGTSVYRFTDPAYQLDYAKVLIRDESELGKVLAPLKWRTRVVRKAPVRNATVSLVWSDDPEPELQMGELICWEFLGLGGERDNWKAEAGE</sequence>
<keyword evidence="2" id="KW-0812">Transmembrane</keyword>
<dbReference type="EMBL" id="BMXI01000006">
    <property type="protein sequence ID" value="GHC51178.1"/>
    <property type="molecule type" value="Genomic_DNA"/>
</dbReference>
<evidence type="ECO:0000313" key="4">
    <source>
        <dbReference type="Proteomes" id="UP000644507"/>
    </source>
</evidence>
<organism evidence="3 4">
    <name type="scientific">Roseibacillus persicicus</name>
    <dbReference type="NCBI Taxonomy" id="454148"/>
    <lineage>
        <taxon>Bacteria</taxon>
        <taxon>Pseudomonadati</taxon>
        <taxon>Verrucomicrobiota</taxon>
        <taxon>Verrucomicrobiia</taxon>
        <taxon>Verrucomicrobiales</taxon>
        <taxon>Verrucomicrobiaceae</taxon>
        <taxon>Roseibacillus</taxon>
    </lineage>
</organism>